<dbReference type="GO" id="GO:0006352">
    <property type="term" value="P:DNA-templated transcription initiation"/>
    <property type="evidence" value="ECO:0007669"/>
    <property type="project" value="InterPro"/>
</dbReference>
<dbReference type="InterPro" id="IPR013324">
    <property type="entry name" value="RNA_pol_sigma_r3/r4-like"/>
</dbReference>
<keyword evidence="3" id="KW-1185">Reference proteome</keyword>
<accession>A0A562HUG6</accession>
<dbReference type="Pfam" id="PF04545">
    <property type="entry name" value="Sigma70_r4"/>
    <property type="match status" value="1"/>
</dbReference>
<proteinExistence type="predicted"/>
<dbReference type="AlphaFoldDB" id="A0A562HUG6"/>
<evidence type="ECO:0000313" key="2">
    <source>
        <dbReference type="EMBL" id="TWH62272.1"/>
    </source>
</evidence>
<name>A0A562HUG6_MICOL</name>
<feature type="domain" description="RNA polymerase sigma-70 region 4" evidence="1">
    <location>
        <begin position="31"/>
        <end position="75"/>
    </location>
</feature>
<comment type="caution">
    <text evidence="2">The sequence shown here is derived from an EMBL/GenBank/DDBJ whole genome shotgun (WGS) entry which is preliminary data.</text>
</comment>
<dbReference type="GO" id="GO:0003700">
    <property type="term" value="F:DNA-binding transcription factor activity"/>
    <property type="evidence" value="ECO:0007669"/>
    <property type="project" value="InterPro"/>
</dbReference>
<dbReference type="InterPro" id="IPR007630">
    <property type="entry name" value="RNA_pol_sigma70_r4"/>
</dbReference>
<reference evidence="2 3" key="1">
    <citation type="submission" date="2019-07" db="EMBL/GenBank/DDBJ databases">
        <title>R&amp;d 2014.</title>
        <authorList>
            <person name="Klenk H.-P."/>
        </authorList>
    </citation>
    <scope>NUCLEOTIDE SEQUENCE [LARGE SCALE GENOMIC DNA]</scope>
    <source>
        <strain evidence="2 3">DSM 43868</strain>
    </source>
</reference>
<dbReference type="InterPro" id="IPR036388">
    <property type="entry name" value="WH-like_DNA-bd_sf"/>
</dbReference>
<evidence type="ECO:0000259" key="1">
    <source>
        <dbReference type="Pfam" id="PF04545"/>
    </source>
</evidence>
<dbReference type="SUPFAM" id="SSF88659">
    <property type="entry name" value="Sigma3 and sigma4 domains of RNA polymerase sigma factors"/>
    <property type="match status" value="1"/>
</dbReference>
<organism evidence="2 3">
    <name type="scientific">Micromonospora olivasterospora</name>
    <dbReference type="NCBI Taxonomy" id="1880"/>
    <lineage>
        <taxon>Bacteria</taxon>
        <taxon>Bacillati</taxon>
        <taxon>Actinomycetota</taxon>
        <taxon>Actinomycetes</taxon>
        <taxon>Micromonosporales</taxon>
        <taxon>Micromonosporaceae</taxon>
        <taxon>Micromonospora</taxon>
    </lineage>
</organism>
<sequence length="281" mass="30455">MVSESQEAAAAQDPLERARQINALIDDHQLAIADLSRERREVFEGLLHSGLTQLQIAEALGMSRSRVSQLLSAGVRPERALLGTGRLTVAIGGKHETGRPDGKPLAVLSAEALAAYDRIAELARSVGLSADHEIVPPPGLVKLNRPNLIVLTSPRLLPFVGQVLESDEHLGFSVDERGWYLVDKNAGQEFRSPSDSGEPVDYAYIGRLPRPDGKGTFLYLAGIHGPGTAGAAHYLEGHLSEIYREVRGRRWSALITCSFDAATRQITSSDLLTPVYRHEGA</sequence>
<dbReference type="EMBL" id="VLKE01000002">
    <property type="protein sequence ID" value="TWH62272.1"/>
    <property type="molecule type" value="Genomic_DNA"/>
</dbReference>
<protein>
    <submittedName>
        <fullName evidence="2">Sigma-70-like protein</fullName>
    </submittedName>
</protein>
<dbReference type="Proteomes" id="UP000319825">
    <property type="component" value="Unassembled WGS sequence"/>
</dbReference>
<dbReference type="Gene3D" id="1.10.10.10">
    <property type="entry name" value="Winged helix-like DNA-binding domain superfamily/Winged helix DNA-binding domain"/>
    <property type="match status" value="1"/>
</dbReference>
<evidence type="ECO:0000313" key="3">
    <source>
        <dbReference type="Proteomes" id="UP000319825"/>
    </source>
</evidence>
<gene>
    <name evidence="2" type="ORF">JD77_06323</name>
</gene>